<protein>
    <submittedName>
        <fullName evidence="1">Uncharacterized protein</fullName>
    </submittedName>
</protein>
<gene>
    <name evidence="1" type="ORF">CN97_02810</name>
</gene>
<organism evidence="1 2">
    <name type="scientific">Haematobacter massiliensis</name>
    <dbReference type="NCBI Taxonomy" id="195105"/>
    <lineage>
        <taxon>Bacteria</taxon>
        <taxon>Pseudomonadati</taxon>
        <taxon>Pseudomonadota</taxon>
        <taxon>Alphaproteobacteria</taxon>
        <taxon>Rhodobacterales</taxon>
        <taxon>Paracoccaceae</taxon>
        <taxon>Haematobacter</taxon>
    </lineage>
</organism>
<comment type="caution">
    <text evidence="1">The sequence shown here is derived from an EMBL/GenBank/DDBJ whole genome shotgun (WGS) entry which is preliminary data.</text>
</comment>
<dbReference type="Proteomes" id="UP000028826">
    <property type="component" value="Unassembled WGS sequence"/>
</dbReference>
<dbReference type="eggNOG" id="ENOG50314EI">
    <property type="taxonomic scope" value="Bacteria"/>
</dbReference>
<dbReference type="RefSeq" id="WP_035713966.1">
    <property type="nucleotide sequence ID" value="NZ_JGYG01000015.1"/>
</dbReference>
<name>A0A086XX36_9RHOB</name>
<dbReference type="OrthoDB" id="8685801at2"/>
<dbReference type="Gene3D" id="1.10.3790.10">
    <property type="entry name" value="NinB"/>
    <property type="match status" value="1"/>
</dbReference>
<dbReference type="EMBL" id="JGYG01000015">
    <property type="protein sequence ID" value="KFI26586.1"/>
    <property type="molecule type" value="Genomic_DNA"/>
</dbReference>
<proteinExistence type="predicted"/>
<evidence type="ECO:0000313" key="1">
    <source>
        <dbReference type="EMBL" id="KFI26586.1"/>
    </source>
</evidence>
<dbReference type="InterPro" id="IPR036619">
    <property type="entry name" value="NinB_sf"/>
</dbReference>
<evidence type="ECO:0000313" key="2">
    <source>
        <dbReference type="Proteomes" id="UP000028826"/>
    </source>
</evidence>
<keyword evidence="2" id="KW-1185">Reference proteome</keyword>
<sequence>MPTKIIRDPEHIEALSRILADRKLPITLSWHQGASRSHQQNRLAQRWYSDIARQLGDTTHEEVRADCKVTFGVPILRAENGAFGAEWDASLGRLSHESQRRAVKAFDLPVTRLMTMPQMTQYMDEMLRHWGGMGIRLTDPEAMKYEEEFA</sequence>
<accession>A0A086XX36</accession>
<reference evidence="1 2" key="1">
    <citation type="submission" date="2014-03" db="EMBL/GenBank/DDBJ databases">
        <title>Genome of Haematobacter massiliensis CCUG 47968.</title>
        <authorList>
            <person name="Wang D."/>
            <person name="Wang G."/>
        </authorList>
    </citation>
    <scope>NUCLEOTIDE SEQUENCE [LARGE SCALE GENOMIC DNA]</scope>
    <source>
        <strain evidence="1 2">CCUG 47968</strain>
    </source>
</reference>
<dbReference type="AlphaFoldDB" id="A0A086XX36"/>
<dbReference type="STRING" id="195105.CN97_02810"/>